<reference evidence="2 3" key="1">
    <citation type="submission" date="2021-03" db="EMBL/GenBank/DDBJ databases">
        <title>Succinivibrio sp. nov. isolated from feces of cow.</title>
        <authorList>
            <person name="Choi J.-Y."/>
        </authorList>
    </citation>
    <scope>NUCLEOTIDE SEQUENCE [LARGE SCALE GENOMIC DNA]</scope>
    <source>
        <strain evidence="2 3">AGMB01872</strain>
    </source>
</reference>
<dbReference type="EMBL" id="JAGFNY010000001">
    <property type="protein sequence ID" value="MBW7569447.1"/>
    <property type="molecule type" value="Genomic_DNA"/>
</dbReference>
<dbReference type="Pfam" id="PF00149">
    <property type="entry name" value="Metallophos"/>
    <property type="match status" value="1"/>
</dbReference>
<dbReference type="RefSeq" id="WP_219935976.1">
    <property type="nucleotide sequence ID" value="NZ_JAGFNY010000001.1"/>
</dbReference>
<proteinExistence type="predicted"/>
<gene>
    <name evidence="2" type="ORF">J5V48_00855</name>
</gene>
<comment type="caution">
    <text evidence="2">The sequence shown here is derived from an EMBL/GenBank/DDBJ whole genome shotgun (WGS) entry which is preliminary data.</text>
</comment>
<dbReference type="PANTHER" id="PTHR42850:SF4">
    <property type="entry name" value="ZINC-DEPENDENT ENDOPOLYPHOSPHATASE"/>
    <property type="match status" value="1"/>
</dbReference>
<organism evidence="2 3">
    <name type="scientific">Succinivibrio faecicola</name>
    <dbReference type="NCBI Taxonomy" id="2820300"/>
    <lineage>
        <taxon>Bacteria</taxon>
        <taxon>Pseudomonadati</taxon>
        <taxon>Pseudomonadota</taxon>
        <taxon>Gammaproteobacteria</taxon>
        <taxon>Aeromonadales</taxon>
        <taxon>Succinivibrionaceae</taxon>
        <taxon>Succinivibrio</taxon>
    </lineage>
</organism>
<evidence type="ECO:0000259" key="1">
    <source>
        <dbReference type="Pfam" id="PF00149"/>
    </source>
</evidence>
<dbReference type="InterPro" id="IPR029052">
    <property type="entry name" value="Metallo-depent_PP-like"/>
</dbReference>
<dbReference type="PANTHER" id="PTHR42850">
    <property type="entry name" value="METALLOPHOSPHOESTERASE"/>
    <property type="match status" value="1"/>
</dbReference>
<evidence type="ECO:0000313" key="3">
    <source>
        <dbReference type="Proteomes" id="UP000731465"/>
    </source>
</evidence>
<evidence type="ECO:0000313" key="2">
    <source>
        <dbReference type="EMBL" id="MBW7569447.1"/>
    </source>
</evidence>
<protein>
    <submittedName>
        <fullName evidence="2">Serine/threonine protein phosphatase</fullName>
    </submittedName>
</protein>
<dbReference type="SUPFAM" id="SSF56300">
    <property type="entry name" value="Metallo-dependent phosphatases"/>
    <property type="match status" value="1"/>
</dbReference>
<feature type="domain" description="Calcineurin-like phosphoesterase" evidence="1">
    <location>
        <begin position="24"/>
        <end position="218"/>
    </location>
</feature>
<name>A0ABS7DE99_9GAMM</name>
<dbReference type="InterPro" id="IPR004843">
    <property type="entry name" value="Calcineurin-like_PHP"/>
</dbReference>
<keyword evidence="3" id="KW-1185">Reference proteome</keyword>
<dbReference type="Gene3D" id="3.60.21.10">
    <property type="match status" value="1"/>
</dbReference>
<dbReference type="Proteomes" id="UP000731465">
    <property type="component" value="Unassembled WGS sequence"/>
</dbReference>
<sequence length="296" mass="33798">MNNNSDTFVTDYFLVKRFCPSQKLFVMTDLHGCSLAMNRLLKHYDGQSKVVFLGDAIDRGPDSYAVIKRLIELDAICILGNHEFLSLETIFPEKFNDKNFPALWYGLNGGNYTLDSFDKAIKNGAQHIKNTLGVEYPLLYSDYIRRCKTHYLSGNILFTHAGIPPHENVEFCDDPFDSNFNDAVLWWRPDCETEMYNEKPRVFNEKDVFSVSGHTPTTPCQVRQNFGINLDAGYTLKLALEIEPDSCNNSCRYRIFGTNCDEVNINKAIKTGQCTNELLLKQEKEAIEKKIELSGI</sequence>
<accession>A0ABS7DE99</accession>
<dbReference type="InterPro" id="IPR050126">
    <property type="entry name" value="Ap4A_hydrolase"/>
</dbReference>